<dbReference type="NCBIfam" id="TIGR00121">
    <property type="entry name" value="birA_ligase"/>
    <property type="match status" value="1"/>
</dbReference>
<comment type="similarity">
    <text evidence="1">Belongs to the biotin--protein ligase family.</text>
</comment>
<evidence type="ECO:0000256" key="2">
    <source>
        <dbReference type="ARBA" id="ARBA00022598"/>
    </source>
</evidence>
<protein>
    <submittedName>
        <fullName evidence="5">Biotin-protein ligase ligase</fullName>
    </submittedName>
</protein>
<evidence type="ECO:0000256" key="3">
    <source>
        <dbReference type="SAM" id="MobiDB-lite"/>
    </source>
</evidence>
<sequence>MAPSRLNVLVYTGSGTTTESVKHAVYTLRRLLAPNYAVSTIDENAILKEPWGPTCAMLVVPGGADLKYCQVLNGSGNDSISAFVRRGGRYLGFCAGGYYGSARCEFEVGSKEGMEVIGSRELSFFPGTCRGSAFYGFKYHSEAGARAVKLRINRSEFTDQATAGLADTFRSYYNGGGVFDQAQLSPPRPEVKGYDKLILDLEADEQARIAFLRAALMRTGLEVVEDPVGTVPSLSSLHLSSANHQEVGDVLHSLGNVLTEQSDGTELIKAEINSFRVVNPSSSKTWDMSSLSNAMNDGASESDKSEAHANDQLILFAHEDSWPQHKETPHFDHELYYSSLSRYRRKERDSRDWGTILMYGEVVTSTNTMLEKNPTILGNIPTGFTFAATTQVSSRGRGSNVWIAPPGSLMFSILINHPGHLMTTRPIVFIQYLAAVSIVEAIQGYDKGYEKMQVRLKWPNDIYCRDPTKSEGPPHYVKIGGILANCSYSSGNYQIVLGVGINTNNSRPSTSLRALAEAAGLPPLKLEQLLARILTRIEARYNNFTMRGFSGELEGAYYRHWLHSEQVVTLETEGGVRAKVRGITKDWGMLTAEELGPGDRTTGRVFSLQSDENSFDYWRGLVRRKI</sequence>
<dbReference type="InterPro" id="IPR004408">
    <property type="entry name" value="Biotin_CoA_COase_ligase"/>
</dbReference>
<dbReference type="CDD" id="cd16442">
    <property type="entry name" value="BPL"/>
    <property type="match status" value="1"/>
</dbReference>
<dbReference type="Pfam" id="PF03099">
    <property type="entry name" value="BPL_LplA_LipB"/>
    <property type="match status" value="1"/>
</dbReference>
<evidence type="ECO:0000313" key="5">
    <source>
        <dbReference type="EMBL" id="ELQ68533.1"/>
    </source>
</evidence>
<name>L7JKD7_PYRO1</name>
<evidence type="ECO:0000256" key="1">
    <source>
        <dbReference type="ARBA" id="ARBA00009934"/>
    </source>
</evidence>
<dbReference type="Gene3D" id="3.30.930.10">
    <property type="entry name" value="Bira Bifunctional Protein, Domain 2"/>
    <property type="match status" value="1"/>
</dbReference>
<dbReference type="CDD" id="cd03144">
    <property type="entry name" value="GATase1_ScBLP_like"/>
    <property type="match status" value="1"/>
</dbReference>
<reference evidence="5" key="1">
    <citation type="journal article" date="2012" name="PLoS Genet.">
        <title>Comparative analysis of the genomes of two field isolates of the rice blast fungus Magnaporthe oryzae.</title>
        <authorList>
            <person name="Xue M."/>
            <person name="Yang J."/>
            <person name="Li Z."/>
            <person name="Hu S."/>
            <person name="Yao N."/>
            <person name="Dean R.A."/>
            <person name="Zhao W."/>
            <person name="Shen M."/>
            <person name="Zhang H."/>
            <person name="Li C."/>
            <person name="Liu L."/>
            <person name="Cao L."/>
            <person name="Xu X."/>
            <person name="Xing Y."/>
            <person name="Hsiang T."/>
            <person name="Zhang Z."/>
            <person name="Xu J.R."/>
            <person name="Peng Y.L."/>
        </authorList>
    </citation>
    <scope>NUCLEOTIDE SEQUENCE [LARGE SCALE GENOMIC DNA]</scope>
    <source>
        <strain evidence="5">P131</strain>
    </source>
</reference>
<feature type="region of interest" description="Disordered" evidence="3">
    <location>
        <begin position="282"/>
        <end position="304"/>
    </location>
</feature>
<dbReference type="SUPFAM" id="SSF55681">
    <property type="entry name" value="Class II aaRS and biotin synthetases"/>
    <property type="match status" value="1"/>
</dbReference>
<dbReference type="InterPro" id="IPR019197">
    <property type="entry name" value="Biotin-prot_ligase_N"/>
</dbReference>
<evidence type="ECO:0000259" key="4">
    <source>
        <dbReference type="PROSITE" id="PS51733"/>
    </source>
</evidence>
<feature type="compositionally biased region" description="Polar residues" evidence="3">
    <location>
        <begin position="282"/>
        <end position="295"/>
    </location>
</feature>
<feature type="domain" description="BPL/LPL catalytic" evidence="4">
    <location>
        <begin position="361"/>
        <end position="545"/>
    </location>
</feature>
<dbReference type="InterPro" id="IPR045864">
    <property type="entry name" value="aa-tRNA-synth_II/BPL/LPL"/>
</dbReference>
<dbReference type="InterPro" id="IPR004143">
    <property type="entry name" value="BPL_LPL_catalytic"/>
</dbReference>
<dbReference type="SUPFAM" id="SSF52317">
    <property type="entry name" value="Class I glutamine amidotransferase-like"/>
    <property type="match status" value="1"/>
</dbReference>
<keyword evidence="2 5" id="KW-0436">Ligase</keyword>
<dbReference type="PROSITE" id="PS51733">
    <property type="entry name" value="BPL_LPL_CATALYTIC"/>
    <property type="match status" value="1"/>
</dbReference>
<dbReference type="AlphaFoldDB" id="L7JKD7"/>
<gene>
    <name evidence="5" type="ORF">OOW_P131scaffold00232g9</name>
</gene>
<dbReference type="GO" id="GO:0005737">
    <property type="term" value="C:cytoplasm"/>
    <property type="evidence" value="ECO:0007669"/>
    <property type="project" value="TreeGrafter"/>
</dbReference>
<dbReference type="PANTHER" id="PTHR12835:SF5">
    <property type="entry name" value="BIOTIN--PROTEIN LIGASE"/>
    <property type="match status" value="1"/>
</dbReference>
<accession>L7JKD7</accession>
<dbReference type="InterPro" id="IPR029062">
    <property type="entry name" value="Class_I_gatase-like"/>
</dbReference>
<dbReference type="GO" id="GO:0004077">
    <property type="term" value="F:biotin--[biotin carboxyl-carrier protein] ligase activity"/>
    <property type="evidence" value="ECO:0007669"/>
    <property type="project" value="InterPro"/>
</dbReference>
<dbReference type="EMBL" id="JH795070">
    <property type="protein sequence ID" value="ELQ68533.1"/>
    <property type="molecule type" value="Genomic_DNA"/>
</dbReference>
<dbReference type="Pfam" id="PF09825">
    <property type="entry name" value="BPL_N"/>
    <property type="match status" value="1"/>
</dbReference>
<proteinExistence type="inferred from homology"/>
<dbReference type="PANTHER" id="PTHR12835">
    <property type="entry name" value="BIOTIN PROTEIN LIGASE"/>
    <property type="match status" value="1"/>
</dbReference>
<organism>
    <name type="scientific">Pyricularia oryzae (strain P131)</name>
    <name type="common">Rice blast fungus</name>
    <name type="synonym">Magnaporthe oryzae</name>
    <dbReference type="NCBI Taxonomy" id="1143193"/>
    <lineage>
        <taxon>Eukaryota</taxon>
        <taxon>Fungi</taxon>
        <taxon>Dikarya</taxon>
        <taxon>Ascomycota</taxon>
        <taxon>Pezizomycotina</taxon>
        <taxon>Sordariomycetes</taxon>
        <taxon>Sordariomycetidae</taxon>
        <taxon>Magnaporthales</taxon>
        <taxon>Pyriculariaceae</taxon>
        <taxon>Pyricularia</taxon>
    </lineage>
</organism>